<dbReference type="SUPFAM" id="SSF50965">
    <property type="entry name" value="Galactose oxidase, central domain"/>
    <property type="match status" value="1"/>
</dbReference>
<dbReference type="Pfam" id="PF10342">
    <property type="entry name" value="Kre9_KNH"/>
    <property type="match status" value="1"/>
</dbReference>
<organism evidence="4">
    <name type="scientific">marine sediment metagenome</name>
    <dbReference type="NCBI Taxonomy" id="412755"/>
    <lineage>
        <taxon>unclassified sequences</taxon>
        <taxon>metagenomes</taxon>
        <taxon>ecological metagenomes</taxon>
    </lineage>
</organism>
<dbReference type="Gene3D" id="2.120.10.30">
    <property type="entry name" value="TolB, C-terminal domain"/>
    <property type="match status" value="1"/>
</dbReference>
<dbReference type="AlphaFoldDB" id="A0A0F9LXE6"/>
<feature type="transmembrane region" description="Helical" evidence="2">
    <location>
        <begin position="9"/>
        <end position="27"/>
    </location>
</feature>
<gene>
    <name evidence="4" type="ORF">LCGC14_1528640</name>
</gene>
<dbReference type="PANTHER" id="PTHR42754">
    <property type="entry name" value="ENDOGLUCANASE"/>
    <property type="match status" value="1"/>
</dbReference>
<evidence type="ECO:0000313" key="4">
    <source>
        <dbReference type="EMBL" id="KKM61747.1"/>
    </source>
</evidence>
<dbReference type="InterPro" id="IPR011043">
    <property type="entry name" value="Gal_Oxase/kelch_b-propeller"/>
</dbReference>
<reference evidence="4" key="1">
    <citation type="journal article" date="2015" name="Nature">
        <title>Complex archaea that bridge the gap between prokaryotes and eukaryotes.</title>
        <authorList>
            <person name="Spang A."/>
            <person name="Saw J.H."/>
            <person name="Jorgensen S.L."/>
            <person name="Zaremba-Niedzwiedzka K."/>
            <person name="Martijn J."/>
            <person name="Lind A.E."/>
            <person name="van Eijk R."/>
            <person name="Schleper C."/>
            <person name="Guy L."/>
            <person name="Ettema T.J."/>
        </authorList>
    </citation>
    <scope>NUCLEOTIDE SEQUENCE</scope>
</reference>
<keyword evidence="1" id="KW-0732">Signal</keyword>
<keyword evidence="2" id="KW-1133">Transmembrane helix</keyword>
<accession>A0A0F9LXE6</accession>
<dbReference type="InterPro" id="IPR010620">
    <property type="entry name" value="SBBP_repeat"/>
</dbReference>
<evidence type="ECO:0000256" key="2">
    <source>
        <dbReference type="SAM" id="Phobius"/>
    </source>
</evidence>
<feature type="domain" description="Yeast cell wall synthesis Kre9/Knh1-like N-terminal" evidence="3">
    <location>
        <begin position="428"/>
        <end position="510"/>
    </location>
</feature>
<comment type="caution">
    <text evidence="4">The sequence shown here is derived from an EMBL/GenBank/DDBJ whole genome shotgun (WGS) entry which is preliminary data.</text>
</comment>
<feature type="transmembrane region" description="Helical" evidence="2">
    <location>
        <begin position="523"/>
        <end position="541"/>
    </location>
</feature>
<sequence>MNKLNRDIILYLLIFGCFLILIIPSSVEMNGSHRDVVNLRTSGDFGGFNWTIEYRGPYSTNGIDMAEDTSGNLYLLASSLGRILVKYNSEGSFIWNKTIFSVGEKMVIDSADNLYIAGNNYSDICLIKYNINGNKQWIRTWDSGLIDNIKGITLDSFGNVYITGQANYNSSVVGSGDMVVLKYNSTGHLLLNKTWGKNNLLEQAESVVVDSNNNIYLAGWYKDPSTEWILVKLNLTGDYQWNSTYVGGGPRAHITFDAILDSNDNIYLVGVTDLSGLPSTDVSLIKLNNLGYYGWNATWDNGLSENGRCIAIDSKDNIFIAGQIRTGDPDNDYDALLLKYDIDGNQIWNTTWERIYEWAIPGYWDDSFNEIFVSPIDNDVYLVGTSNVGPSENNATIVKLENTPPEMIPTLTVTTPNRSNLAEGRWIPGMSYCIYWNSTGNISNVEIELWNETLQTPFIAFVRDINVSTINDGEYNWTVPLDIKGWSPFYIKIIDVSNPTTYDFSEKFAIYTPVESDSQNIPGYNIFFLLGIFCVVSILLFKNRNKSI</sequence>
<dbReference type="InterPro" id="IPR018466">
    <property type="entry name" value="Kre9/Knh1-like_N"/>
</dbReference>
<dbReference type="InterPro" id="IPR011042">
    <property type="entry name" value="6-blade_b-propeller_TolB-like"/>
</dbReference>
<keyword evidence="2" id="KW-0472">Membrane</keyword>
<protein>
    <recommendedName>
        <fullName evidence="3">Yeast cell wall synthesis Kre9/Knh1-like N-terminal domain-containing protein</fullName>
    </recommendedName>
</protein>
<name>A0A0F9LXE6_9ZZZZ</name>
<keyword evidence="2" id="KW-0812">Transmembrane</keyword>
<dbReference type="SUPFAM" id="SSF101898">
    <property type="entry name" value="NHL repeat"/>
    <property type="match status" value="1"/>
</dbReference>
<dbReference type="EMBL" id="LAZR01011426">
    <property type="protein sequence ID" value="KKM61747.1"/>
    <property type="molecule type" value="Genomic_DNA"/>
</dbReference>
<dbReference type="PANTHER" id="PTHR42754:SF1">
    <property type="entry name" value="LIPOPROTEIN"/>
    <property type="match status" value="1"/>
</dbReference>
<dbReference type="Pfam" id="PF06739">
    <property type="entry name" value="SBBP"/>
    <property type="match status" value="1"/>
</dbReference>
<evidence type="ECO:0000259" key="3">
    <source>
        <dbReference type="Pfam" id="PF10342"/>
    </source>
</evidence>
<evidence type="ECO:0000256" key="1">
    <source>
        <dbReference type="ARBA" id="ARBA00022729"/>
    </source>
</evidence>
<proteinExistence type="predicted"/>